<evidence type="ECO:0000313" key="2">
    <source>
        <dbReference type="EMBL" id="MDN7799924.1"/>
    </source>
</evidence>
<accession>A0AAW7TCW9</accession>
<dbReference type="EMBL" id="JAUJRV010000062">
    <property type="protein sequence ID" value="MDN7799924.1"/>
    <property type="molecule type" value="Genomic_DNA"/>
</dbReference>
<dbReference type="CDD" id="cd02231">
    <property type="entry name" value="cupin_BLL6423-like"/>
    <property type="match status" value="1"/>
</dbReference>
<name>A0AAW7TCW9_BURVI</name>
<dbReference type="InterPro" id="IPR013096">
    <property type="entry name" value="Cupin_2"/>
</dbReference>
<dbReference type="InterPro" id="IPR014710">
    <property type="entry name" value="RmlC-like_jellyroll"/>
</dbReference>
<reference evidence="2" key="1">
    <citation type="submission" date="2023-07" db="EMBL/GenBank/DDBJ databases">
        <title>A collection of bacterial strains from the Burkholderia cepacia Research Laboratory and Repository.</title>
        <authorList>
            <person name="Lipuma J."/>
            <person name="Spilker T."/>
            <person name="Caverly L."/>
        </authorList>
    </citation>
    <scope>NUCLEOTIDE SEQUENCE</scope>
    <source>
        <strain evidence="2">AU44268</strain>
    </source>
</reference>
<dbReference type="RefSeq" id="WP_301788967.1">
    <property type="nucleotide sequence ID" value="NZ_JAUJRV010000062.1"/>
</dbReference>
<protein>
    <submittedName>
        <fullName evidence="2">Cupin domain-containing protein</fullName>
    </submittedName>
</protein>
<evidence type="ECO:0000313" key="3">
    <source>
        <dbReference type="Proteomes" id="UP001171620"/>
    </source>
</evidence>
<dbReference type="InterPro" id="IPR011051">
    <property type="entry name" value="RmlC_Cupin_sf"/>
</dbReference>
<sequence length="178" mass="18845">MTRRIVTGHDANGASTIISDGESPWCASFSSIPGFQVSMLWATNGTAVRASDVLPDAGAWPDSWVPASGGSRLLLVTFPPDSVMASDGFDGMAAHREQMEKIPGLAEAFEADNPGMHTTQTLDYGVVLSGSIVLELDNGQTRELKANDIVVQRATRHAWRNPGKSAATILFVLMGSAS</sequence>
<dbReference type="Pfam" id="PF07883">
    <property type="entry name" value="Cupin_2"/>
    <property type="match status" value="1"/>
</dbReference>
<organism evidence="2 3">
    <name type="scientific">Burkholderia vietnamiensis</name>
    <dbReference type="NCBI Taxonomy" id="60552"/>
    <lineage>
        <taxon>Bacteria</taxon>
        <taxon>Pseudomonadati</taxon>
        <taxon>Pseudomonadota</taxon>
        <taxon>Betaproteobacteria</taxon>
        <taxon>Burkholderiales</taxon>
        <taxon>Burkholderiaceae</taxon>
        <taxon>Burkholderia</taxon>
        <taxon>Burkholderia cepacia complex</taxon>
    </lineage>
</organism>
<proteinExistence type="predicted"/>
<evidence type="ECO:0000259" key="1">
    <source>
        <dbReference type="Pfam" id="PF07883"/>
    </source>
</evidence>
<gene>
    <name evidence="2" type="ORF">QZM33_33930</name>
</gene>
<dbReference type="AlphaFoldDB" id="A0AAW7TCW9"/>
<feature type="domain" description="Cupin type-2" evidence="1">
    <location>
        <begin position="116"/>
        <end position="172"/>
    </location>
</feature>
<dbReference type="PANTHER" id="PTHR36156">
    <property type="entry name" value="SLR2101 PROTEIN"/>
    <property type="match status" value="1"/>
</dbReference>
<dbReference type="Gene3D" id="2.60.120.10">
    <property type="entry name" value="Jelly Rolls"/>
    <property type="match status" value="1"/>
</dbReference>
<dbReference type="PANTHER" id="PTHR36156:SF2">
    <property type="entry name" value="CUPIN TYPE-2 DOMAIN-CONTAINING PROTEIN"/>
    <property type="match status" value="1"/>
</dbReference>
<comment type="caution">
    <text evidence="2">The sequence shown here is derived from an EMBL/GenBank/DDBJ whole genome shotgun (WGS) entry which is preliminary data.</text>
</comment>
<dbReference type="SUPFAM" id="SSF51182">
    <property type="entry name" value="RmlC-like cupins"/>
    <property type="match status" value="1"/>
</dbReference>
<dbReference type="Proteomes" id="UP001171620">
    <property type="component" value="Unassembled WGS sequence"/>
</dbReference>
<dbReference type="InterPro" id="IPR047142">
    <property type="entry name" value="OryJ/VirC-like"/>
</dbReference>